<reference evidence="2" key="1">
    <citation type="submission" date="2016-10" db="EMBL/GenBank/DDBJ databases">
        <authorList>
            <person name="Varghese N."/>
            <person name="Submissions S."/>
        </authorList>
    </citation>
    <scope>NUCLEOTIDE SEQUENCE [LARGE SCALE GENOMIC DNA]</scope>
    <source>
        <strain evidence="2">Gh-67</strain>
    </source>
</reference>
<proteinExistence type="predicted"/>
<sequence length="53" mass="6377">MQSFFKFFGEKSSVIARLFDIVRNHKEFNLRQYFVNEQIIGRLAKSFKKNFAT</sequence>
<keyword evidence="2" id="KW-1185">Reference proteome</keyword>
<name>A0A1G7NIK8_9SPHI</name>
<dbReference type="AlphaFoldDB" id="A0A1G7NIK8"/>
<gene>
    <name evidence="1" type="ORF">SAMN05192573_101257</name>
</gene>
<organism evidence="1 2">
    <name type="scientific">Mucilaginibacter gossypii</name>
    <dbReference type="NCBI Taxonomy" id="551996"/>
    <lineage>
        <taxon>Bacteria</taxon>
        <taxon>Pseudomonadati</taxon>
        <taxon>Bacteroidota</taxon>
        <taxon>Sphingobacteriia</taxon>
        <taxon>Sphingobacteriales</taxon>
        <taxon>Sphingobacteriaceae</taxon>
        <taxon>Mucilaginibacter</taxon>
    </lineage>
</organism>
<evidence type="ECO:0000313" key="2">
    <source>
        <dbReference type="Proteomes" id="UP000199705"/>
    </source>
</evidence>
<dbReference type="EMBL" id="FNCG01000001">
    <property type="protein sequence ID" value="SDF73904.1"/>
    <property type="molecule type" value="Genomic_DNA"/>
</dbReference>
<dbReference type="Proteomes" id="UP000199705">
    <property type="component" value="Unassembled WGS sequence"/>
</dbReference>
<protein>
    <submittedName>
        <fullName evidence="1">Uncharacterized protein</fullName>
    </submittedName>
</protein>
<evidence type="ECO:0000313" key="1">
    <source>
        <dbReference type="EMBL" id="SDF73904.1"/>
    </source>
</evidence>
<accession>A0A1G7NIK8</accession>